<keyword evidence="1" id="KW-0812">Transmembrane</keyword>
<evidence type="ECO:0008006" key="4">
    <source>
        <dbReference type="Google" id="ProtNLM"/>
    </source>
</evidence>
<dbReference type="EMBL" id="FNFO01000002">
    <property type="protein sequence ID" value="SDK43986.1"/>
    <property type="molecule type" value="Genomic_DNA"/>
</dbReference>
<dbReference type="RefSeq" id="WP_089680632.1">
    <property type="nucleotide sequence ID" value="NZ_FNFO01000002.1"/>
</dbReference>
<proteinExistence type="predicted"/>
<dbReference type="OrthoDB" id="1493851at2"/>
<gene>
    <name evidence="2" type="ORF">SAMN05421823_102737</name>
</gene>
<name>A0A1G9BX04_9BACT</name>
<evidence type="ECO:0000256" key="1">
    <source>
        <dbReference type="SAM" id="Phobius"/>
    </source>
</evidence>
<keyword evidence="1" id="KW-1133">Transmembrane helix</keyword>
<sequence>MRTIFNKLLFGALFFFVSWKGLDGLKINYYARTPYEADIAALETEGAHDPRYVTIHNAIAAGPYLTSADERSLTTDITYPVISQAQQDRLLAGQPVTAHLLVQLPKRPRNCENYNTCLLPDSTLLSGVTKAGLEKLSADNLHLLESDLLTIAPEALLLEPYTTPVALYWNLLMFLGSGLFAFTLLKSFFRRATSVSEYFEKISEKHAR</sequence>
<accession>A0A1G9BX04</accession>
<dbReference type="Proteomes" id="UP000198510">
    <property type="component" value="Unassembled WGS sequence"/>
</dbReference>
<keyword evidence="1" id="KW-0472">Membrane</keyword>
<feature type="transmembrane region" description="Helical" evidence="1">
    <location>
        <begin position="166"/>
        <end position="185"/>
    </location>
</feature>
<keyword evidence="3" id="KW-1185">Reference proteome</keyword>
<organism evidence="2 3">
    <name type="scientific">Catalinimonas alkaloidigena</name>
    <dbReference type="NCBI Taxonomy" id="1075417"/>
    <lineage>
        <taxon>Bacteria</taxon>
        <taxon>Pseudomonadati</taxon>
        <taxon>Bacteroidota</taxon>
        <taxon>Cytophagia</taxon>
        <taxon>Cytophagales</taxon>
        <taxon>Catalimonadaceae</taxon>
        <taxon>Catalinimonas</taxon>
    </lineage>
</organism>
<evidence type="ECO:0000313" key="2">
    <source>
        <dbReference type="EMBL" id="SDK43986.1"/>
    </source>
</evidence>
<evidence type="ECO:0000313" key="3">
    <source>
        <dbReference type="Proteomes" id="UP000198510"/>
    </source>
</evidence>
<reference evidence="2 3" key="1">
    <citation type="submission" date="2016-10" db="EMBL/GenBank/DDBJ databases">
        <authorList>
            <person name="de Groot N.N."/>
        </authorList>
    </citation>
    <scope>NUCLEOTIDE SEQUENCE [LARGE SCALE GENOMIC DNA]</scope>
    <source>
        <strain evidence="2 3">DSM 25186</strain>
    </source>
</reference>
<dbReference type="AlphaFoldDB" id="A0A1G9BX04"/>
<protein>
    <recommendedName>
        <fullName evidence="4">SURF1-like protein</fullName>
    </recommendedName>
</protein>